<dbReference type="PANTHER" id="PTHR31479:SF3">
    <property type="entry name" value="ALPHA_BETA-HYDROLASES SUPERFAMILY PROTEIN"/>
    <property type="match status" value="1"/>
</dbReference>
<dbReference type="AlphaFoldDB" id="A0AAW1YBE2"/>
<protein>
    <submittedName>
        <fullName evidence="1">Uncharacterized protein</fullName>
    </submittedName>
</protein>
<comment type="caution">
    <text evidence="1">The sequence shown here is derived from an EMBL/GenBank/DDBJ whole genome shotgun (WGS) entry which is preliminary data.</text>
</comment>
<evidence type="ECO:0000313" key="2">
    <source>
        <dbReference type="Proteomes" id="UP001457282"/>
    </source>
</evidence>
<accession>A0AAW1YBE2</accession>
<reference evidence="1 2" key="1">
    <citation type="journal article" date="2023" name="G3 (Bethesda)">
        <title>A chromosome-length genome assembly and annotation of blackberry (Rubus argutus, cv. 'Hillquist').</title>
        <authorList>
            <person name="Bruna T."/>
            <person name="Aryal R."/>
            <person name="Dudchenko O."/>
            <person name="Sargent D.J."/>
            <person name="Mead D."/>
            <person name="Buti M."/>
            <person name="Cavallini A."/>
            <person name="Hytonen T."/>
            <person name="Andres J."/>
            <person name="Pham M."/>
            <person name="Weisz D."/>
            <person name="Mascagni F."/>
            <person name="Usai G."/>
            <person name="Natali L."/>
            <person name="Bassil N."/>
            <person name="Fernandez G.E."/>
            <person name="Lomsadze A."/>
            <person name="Armour M."/>
            <person name="Olukolu B."/>
            <person name="Poorten T."/>
            <person name="Britton C."/>
            <person name="Davik J."/>
            <person name="Ashrafi H."/>
            <person name="Aiden E.L."/>
            <person name="Borodovsky M."/>
            <person name="Worthington M."/>
        </authorList>
    </citation>
    <scope>NUCLEOTIDE SEQUENCE [LARGE SCALE GENOMIC DNA]</scope>
    <source>
        <strain evidence="1">PI 553951</strain>
    </source>
</reference>
<organism evidence="1 2">
    <name type="scientific">Rubus argutus</name>
    <name type="common">Southern blackberry</name>
    <dbReference type="NCBI Taxonomy" id="59490"/>
    <lineage>
        <taxon>Eukaryota</taxon>
        <taxon>Viridiplantae</taxon>
        <taxon>Streptophyta</taxon>
        <taxon>Embryophyta</taxon>
        <taxon>Tracheophyta</taxon>
        <taxon>Spermatophyta</taxon>
        <taxon>Magnoliopsida</taxon>
        <taxon>eudicotyledons</taxon>
        <taxon>Gunneridae</taxon>
        <taxon>Pentapetalae</taxon>
        <taxon>rosids</taxon>
        <taxon>fabids</taxon>
        <taxon>Rosales</taxon>
        <taxon>Rosaceae</taxon>
        <taxon>Rosoideae</taxon>
        <taxon>Rosoideae incertae sedis</taxon>
        <taxon>Rubus</taxon>
    </lineage>
</organism>
<keyword evidence="2" id="KW-1185">Reference proteome</keyword>
<dbReference type="PANTHER" id="PTHR31479">
    <property type="entry name" value="ALPHA/BETA-HYDROLASES SUPERFAMILY PROTEIN"/>
    <property type="match status" value="1"/>
</dbReference>
<name>A0AAW1YBE2_RUBAR</name>
<dbReference type="Proteomes" id="UP001457282">
    <property type="component" value="Unassembled WGS sequence"/>
</dbReference>
<sequence>MTFISLLARAWRALSVNKSDYICCSYTDLDDGIEGNNAGKENVHQNLTNGQVAAKLFVMSKRDQRFLEAHGLQQWWSDDLELQLALHNSKLISGQLKSLYSLSGPPQTTLC</sequence>
<evidence type="ECO:0000313" key="1">
    <source>
        <dbReference type="EMBL" id="KAK9945476.1"/>
    </source>
</evidence>
<proteinExistence type="predicted"/>
<dbReference type="EMBL" id="JBEDUW010000002">
    <property type="protein sequence ID" value="KAK9945476.1"/>
    <property type="molecule type" value="Genomic_DNA"/>
</dbReference>
<gene>
    <name evidence="1" type="ORF">M0R45_010991</name>
</gene>